<keyword evidence="11" id="KW-1185">Reference proteome</keyword>
<dbReference type="AlphaFoldDB" id="H2BUP4"/>
<evidence type="ECO:0000259" key="9">
    <source>
        <dbReference type="Pfam" id="PF18967"/>
    </source>
</evidence>
<dbReference type="InterPro" id="IPR043760">
    <property type="entry name" value="PycTM_dom"/>
</dbReference>
<proteinExistence type="predicted"/>
<evidence type="ECO:0000256" key="8">
    <source>
        <dbReference type="SAM" id="Phobius"/>
    </source>
</evidence>
<evidence type="ECO:0000313" key="10">
    <source>
        <dbReference type="EMBL" id="EHQ01699.1"/>
    </source>
</evidence>
<dbReference type="OrthoDB" id="1490731at2"/>
<feature type="transmembrane region" description="Helical" evidence="8">
    <location>
        <begin position="181"/>
        <end position="204"/>
    </location>
</feature>
<dbReference type="Pfam" id="PF18967">
    <property type="entry name" value="PycTM"/>
    <property type="match status" value="1"/>
</dbReference>
<evidence type="ECO:0000256" key="2">
    <source>
        <dbReference type="ARBA" id="ARBA00022475"/>
    </source>
</evidence>
<dbReference type="Proteomes" id="UP000003844">
    <property type="component" value="Unassembled WGS sequence"/>
</dbReference>
<dbReference type="RefSeq" id="WP_006988021.1">
    <property type="nucleotide sequence ID" value="NZ_JH594606.1"/>
</dbReference>
<reference evidence="11" key="1">
    <citation type="journal article" date="2012" name="Stand. Genomic Sci.">
        <title>Genome sequence of the Antarctic rhodopsins-containing flavobacterium Gillisia limnaea type strain (R-8282(T)).</title>
        <authorList>
            <person name="Riedel T."/>
            <person name="Held B."/>
            <person name="Nolan M."/>
            <person name="Lucas S."/>
            <person name="Lapidus A."/>
            <person name="Tice H."/>
            <person name="Del Rio T.G."/>
            <person name="Cheng J.F."/>
            <person name="Han C."/>
            <person name="Tapia R."/>
            <person name="Goodwin L.A."/>
            <person name="Pitluck S."/>
            <person name="Liolios K."/>
            <person name="Mavromatis K."/>
            <person name="Pagani I."/>
            <person name="Ivanova N."/>
            <person name="Mikhailova N."/>
            <person name="Pati A."/>
            <person name="Chen A."/>
            <person name="Palaniappan K."/>
            <person name="Land M."/>
            <person name="Rohde M."/>
            <person name="Tindall B.J."/>
            <person name="Detter J.C."/>
            <person name="Goker M."/>
            <person name="Bristow J."/>
            <person name="Eisen J.A."/>
            <person name="Markowitz V."/>
            <person name="Hugenholtz P."/>
            <person name="Kyrpides N.C."/>
            <person name="Klenk H.P."/>
            <person name="Woyke T."/>
        </authorList>
    </citation>
    <scope>NUCLEOTIDE SEQUENCE [LARGE SCALE GENOMIC DNA]</scope>
    <source>
        <strain evidence="11">DSM 15749 / LMG 21470 / R-8282</strain>
    </source>
</reference>
<dbReference type="GO" id="GO:0016787">
    <property type="term" value="F:hydrolase activity"/>
    <property type="evidence" value="ECO:0007669"/>
    <property type="project" value="UniProtKB-KW"/>
</dbReference>
<dbReference type="eggNOG" id="COG4339">
    <property type="taxonomic scope" value="Bacteria"/>
</dbReference>
<name>H2BUP4_GILLR</name>
<feature type="domain" description="Pycsar effector protein" evidence="9">
    <location>
        <begin position="38"/>
        <end position="197"/>
    </location>
</feature>
<feature type="transmembrane region" description="Helical" evidence="8">
    <location>
        <begin position="58"/>
        <end position="77"/>
    </location>
</feature>
<keyword evidence="7 8" id="KW-0472">Membrane</keyword>
<evidence type="ECO:0000256" key="5">
    <source>
        <dbReference type="ARBA" id="ARBA00022989"/>
    </source>
</evidence>
<dbReference type="GO" id="GO:0005886">
    <property type="term" value="C:plasma membrane"/>
    <property type="evidence" value="ECO:0007669"/>
    <property type="project" value="UniProtKB-SubCell"/>
</dbReference>
<dbReference type="HOGENOM" id="CLU_1308651_0_0_10"/>
<dbReference type="STRING" id="865937.Gilli_1017"/>
<keyword evidence="4" id="KW-0547">Nucleotide-binding</keyword>
<evidence type="ECO:0000256" key="1">
    <source>
        <dbReference type="ARBA" id="ARBA00004236"/>
    </source>
</evidence>
<organism evidence="10 11">
    <name type="scientific">Gillisia limnaea (strain DSM 15749 / LMG 21470 / R-8282)</name>
    <dbReference type="NCBI Taxonomy" id="865937"/>
    <lineage>
        <taxon>Bacteria</taxon>
        <taxon>Pseudomonadati</taxon>
        <taxon>Bacteroidota</taxon>
        <taxon>Flavobacteriia</taxon>
        <taxon>Flavobacteriales</taxon>
        <taxon>Flavobacteriaceae</taxon>
        <taxon>Gillisia</taxon>
    </lineage>
</organism>
<evidence type="ECO:0000256" key="7">
    <source>
        <dbReference type="ARBA" id="ARBA00023136"/>
    </source>
</evidence>
<comment type="subcellular location">
    <subcellularLocation>
        <location evidence="1">Cell membrane</location>
    </subcellularLocation>
</comment>
<keyword evidence="10" id="KW-0378">Hydrolase</keyword>
<evidence type="ECO:0000313" key="11">
    <source>
        <dbReference type="Proteomes" id="UP000003844"/>
    </source>
</evidence>
<keyword evidence="6" id="KW-0051">Antiviral defense</keyword>
<sequence>MEENSINPDEEALKLKKKVLKENKKRKDASERAFTSMLTTTSRNHYIMNQMVDRKARILLTINALVISIIIGKIIVTPNILDFNFVILGVAAITSLISMIYSMLAITPEGSHGKLSLDDLGYKKGNPLFFGNFKDLRLKDYREAMLSMTGNISLIHNSMIEDIFFLGKALERKRLFLKYSLYFLVGGISIVLFTALIFQILFYYTPLDTN</sequence>
<dbReference type="GO" id="GO:0000166">
    <property type="term" value="F:nucleotide binding"/>
    <property type="evidence" value="ECO:0007669"/>
    <property type="project" value="UniProtKB-KW"/>
</dbReference>
<dbReference type="EMBL" id="JH594606">
    <property type="protein sequence ID" value="EHQ01699.1"/>
    <property type="molecule type" value="Genomic_DNA"/>
</dbReference>
<evidence type="ECO:0000256" key="4">
    <source>
        <dbReference type="ARBA" id="ARBA00022741"/>
    </source>
</evidence>
<feature type="transmembrane region" description="Helical" evidence="8">
    <location>
        <begin position="83"/>
        <end position="106"/>
    </location>
</feature>
<dbReference type="GO" id="GO:0051607">
    <property type="term" value="P:defense response to virus"/>
    <property type="evidence" value="ECO:0007669"/>
    <property type="project" value="UniProtKB-KW"/>
</dbReference>
<protein>
    <submittedName>
        <fullName evidence="10">Metal-dependent phosphohydrolase HD sub domain-containing protein</fullName>
    </submittedName>
</protein>
<keyword evidence="3 8" id="KW-0812">Transmembrane</keyword>
<evidence type="ECO:0000256" key="6">
    <source>
        <dbReference type="ARBA" id="ARBA00023118"/>
    </source>
</evidence>
<gene>
    <name evidence="10" type="ORF">Gilli_1017</name>
</gene>
<keyword evidence="2" id="KW-1003">Cell membrane</keyword>
<keyword evidence="5 8" id="KW-1133">Transmembrane helix</keyword>
<evidence type="ECO:0000256" key="3">
    <source>
        <dbReference type="ARBA" id="ARBA00022692"/>
    </source>
</evidence>
<accession>H2BUP4</accession>